<organism evidence="1 2">
    <name type="scientific">Cannabis sativa</name>
    <name type="common">Hemp</name>
    <name type="synonym">Marijuana</name>
    <dbReference type="NCBI Taxonomy" id="3483"/>
    <lineage>
        <taxon>Eukaryota</taxon>
        <taxon>Viridiplantae</taxon>
        <taxon>Streptophyta</taxon>
        <taxon>Embryophyta</taxon>
        <taxon>Tracheophyta</taxon>
        <taxon>Spermatophyta</taxon>
        <taxon>Magnoliopsida</taxon>
        <taxon>eudicotyledons</taxon>
        <taxon>Gunneridae</taxon>
        <taxon>Pentapetalae</taxon>
        <taxon>rosids</taxon>
        <taxon>fabids</taxon>
        <taxon>Rosales</taxon>
        <taxon>Cannabaceae</taxon>
        <taxon>Cannabis</taxon>
    </lineage>
</organism>
<reference evidence="1" key="2">
    <citation type="submission" date="2021-03" db="UniProtKB">
        <authorList>
            <consortium name="EnsemblPlants"/>
        </authorList>
    </citation>
    <scope>IDENTIFICATION</scope>
</reference>
<protein>
    <submittedName>
        <fullName evidence="1">Uncharacterized protein</fullName>
    </submittedName>
</protein>
<sequence>MTRPALEQGISTHLVKRHLGTPCNVTSQHALPQGVSECLAMGRLDMPFHTLIVMASPATRRLNMPYNETSTHASLRNVFVCMLECLSCMRETIMHGITRTRYARVWVQVRVRPHLQDGLLPREGCESSGGTSPTYPDISRIGRLRHYSYMLLPPARA</sequence>
<accession>A0A803P9B4</accession>
<reference evidence="1" key="1">
    <citation type="submission" date="2018-11" db="EMBL/GenBank/DDBJ databases">
        <authorList>
            <person name="Grassa J C."/>
        </authorList>
    </citation>
    <scope>NUCLEOTIDE SEQUENCE [LARGE SCALE GENOMIC DNA]</scope>
</reference>
<evidence type="ECO:0000313" key="2">
    <source>
        <dbReference type="Proteomes" id="UP000596661"/>
    </source>
</evidence>
<dbReference type="Proteomes" id="UP000596661">
    <property type="component" value="Chromosome 3"/>
</dbReference>
<dbReference type="AlphaFoldDB" id="A0A803P9B4"/>
<evidence type="ECO:0000313" key="1">
    <source>
        <dbReference type="EnsemblPlants" id="cds.evm.model.03.507"/>
    </source>
</evidence>
<keyword evidence="2" id="KW-1185">Reference proteome</keyword>
<dbReference type="EnsemblPlants" id="evm.model.03.507">
    <property type="protein sequence ID" value="cds.evm.model.03.507"/>
    <property type="gene ID" value="evm.TU.03.507"/>
</dbReference>
<name>A0A803P9B4_CANSA</name>
<dbReference type="EMBL" id="UZAU01000261">
    <property type="status" value="NOT_ANNOTATED_CDS"/>
    <property type="molecule type" value="Genomic_DNA"/>
</dbReference>
<proteinExistence type="predicted"/>
<dbReference type="Gramene" id="evm.model.03.507">
    <property type="protein sequence ID" value="cds.evm.model.03.507"/>
    <property type="gene ID" value="evm.TU.03.507"/>
</dbReference>